<keyword evidence="1" id="KW-0812">Transmembrane</keyword>
<evidence type="ECO:0000313" key="2">
    <source>
        <dbReference type="EMBL" id="SFV69711.1"/>
    </source>
</evidence>
<dbReference type="InterPro" id="IPR025738">
    <property type="entry name" value="BatD"/>
</dbReference>
<organism evidence="2">
    <name type="scientific">hydrothermal vent metagenome</name>
    <dbReference type="NCBI Taxonomy" id="652676"/>
    <lineage>
        <taxon>unclassified sequences</taxon>
        <taxon>metagenomes</taxon>
        <taxon>ecological metagenomes</taxon>
    </lineage>
</organism>
<keyword evidence="1" id="KW-1133">Transmembrane helix</keyword>
<accession>A0A1W1CVL9</accession>
<gene>
    <name evidence="2" type="ORF">MNB_SV-14-995</name>
</gene>
<dbReference type="AlphaFoldDB" id="A0A1W1CVL9"/>
<feature type="transmembrane region" description="Helical" evidence="1">
    <location>
        <begin position="415"/>
        <end position="435"/>
    </location>
</feature>
<keyword evidence="1" id="KW-0472">Membrane</keyword>
<sequence length="517" mass="58522">MKQHLGKITKLFLILIFTSFTFADVKTSLSSPAVYRGDIVNFIIIADGNKIIFPEINDIGGNPIIGTSSSESISMINTKVTRTISKTYSFRASKSLTIPSFTVKADGVEYKTDELKLKVLKPTANKKGSEFMVEISLDKNESYVGEPLDLNISFKSKLNARADKIQLGEPKLDNFWVKKKDKVTHSTQGEYVVQTIQYKLFPQKSGEYTIPAIESLVGKVERQQQGAGSFFDDPFFNSMTQQLSWQKVYSNSLKLKVNPLPNGLELYGNYQIQATVDKKKVNANKPVNLTITVKGEGNIDDVKKFDLDIPNVIIYADEPKISSQEINGIYQGVFKEKIALISDQNFTIPSLELKYFDKNSKTIKTISTKPIDIEVMGTSKTNISNKSTIEVSPSQIIKSPTETKTKVVVEKEDAYLKYLFLAIGFILGVSLMLLIKFLNKKEKRREVNIVKMIRKAKNDRELFNLLLPYSKEHNVISNALNLLEDNIYKNASHKIDKEELMEIFEDRELKPTRFIDI</sequence>
<evidence type="ECO:0000256" key="1">
    <source>
        <dbReference type="SAM" id="Phobius"/>
    </source>
</evidence>
<reference evidence="2" key="1">
    <citation type="submission" date="2016-10" db="EMBL/GenBank/DDBJ databases">
        <authorList>
            <person name="de Groot N.N."/>
        </authorList>
    </citation>
    <scope>NUCLEOTIDE SEQUENCE</scope>
</reference>
<name>A0A1W1CVL9_9ZZZZ</name>
<protein>
    <submittedName>
        <fullName evidence="2">BatD</fullName>
    </submittedName>
</protein>
<proteinExistence type="predicted"/>
<dbReference type="EMBL" id="FPHN01000279">
    <property type="protein sequence ID" value="SFV69711.1"/>
    <property type="molecule type" value="Genomic_DNA"/>
</dbReference>
<dbReference type="Pfam" id="PF13584">
    <property type="entry name" value="BatD"/>
    <property type="match status" value="3"/>
</dbReference>
<dbReference type="PANTHER" id="PTHR40940:SF2">
    <property type="entry name" value="BATD"/>
    <property type="match status" value="1"/>
</dbReference>
<dbReference type="PANTHER" id="PTHR40940">
    <property type="entry name" value="PROTEIN BATD-RELATED"/>
    <property type="match status" value="1"/>
</dbReference>